<dbReference type="AlphaFoldDB" id="A0A9J6FR09"/>
<dbReference type="OrthoDB" id="8050548at2759"/>
<evidence type="ECO:0000313" key="2">
    <source>
        <dbReference type="EMBL" id="KAH9364697.1"/>
    </source>
</evidence>
<gene>
    <name evidence="2" type="ORF">HPB48_019955</name>
</gene>
<dbReference type="Proteomes" id="UP000821853">
    <property type="component" value="Chromosome 10"/>
</dbReference>
<accession>A0A9J6FR09</accession>
<organism evidence="2 3">
    <name type="scientific">Haemaphysalis longicornis</name>
    <name type="common">Bush tick</name>
    <dbReference type="NCBI Taxonomy" id="44386"/>
    <lineage>
        <taxon>Eukaryota</taxon>
        <taxon>Metazoa</taxon>
        <taxon>Ecdysozoa</taxon>
        <taxon>Arthropoda</taxon>
        <taxon>Chelicerata</taxon>
        <taxon>Arachnida</taxon>
        <taxon>Acari</taxon>
        <taxon>Parasitiformes</taxon>
        <taxon>Ixodida</taxon>
        <taxon>Ixodoidea</taxon>
        <taxon>Ixodidae</taxon>
        <taxon>Haemaphysalinae</taxon>
        <taxon>Haemaphysalis</taxon>
    </lineage>
</organism>
<feature type="region of interest" description="Disordered" evidence="1">
    <location>
        <begin position="108"/>
        <end position="169"/>
    </location>
</feature>
<proteinExistence type="predicted"/>
<evidence type="ECO:0000313" key="3">
    <source>
        <dbReference type="Proteomes" id="UP000821853"/>
    </source>
</evidence>
<evidence type="ECO:0000256" key="1">
    <source>
        <dbReference type="SAM" id="MobiDB-lite"/>
    </source>
</evidence>
<feature type="compositionally biased region" description="Basic residues" evidence="1">
    <location>
        <begin position="131"/>
        <end position="140"/>
    </location>
</feature>
<feature type="compositionally biased region" description="Basic and acidic residues" evidence="1">
    <location>
        <begin position="156"/>
        <end position="169"/>
    </location>
</feature>
<dbReference type="EMBL" id="JABSTR010000002">
    <property type="protein sequence ID" value="KAH9364697.1"/>
    <property type="molecule type" value="Genomic_DNA"/>
</dbReference>
<name>A0A9J6FR09_HAELO</name>
<protein>
    <submittedName>
        <fullName evidence="2">Uncharacterized protein</fullName>
    </submittedName>
</protein>
<keyword evidence="3" id="KW-1185">Reference proteome</keyword>
<comment type="caution">
    <text evidence="2">The sequence shown here is derived from an EMBL/GenBank/DDBJ whole genome shotgun (WGS) entry which is preliminary data.</text>
</comment>
<dbReference type="VEuPathDB" id="VectorBase:HLOH_045894"/>
<reference evidence="2 3" key="1">
    <citation type="journal article" date="2020" name="Cell">
        <title>Large-Scale Comparative Analyses of Tick Genomes Elucidate Their Genetic Diversity and Vector Capacities.</title>
        <authorList>
            <consortium name="Tick Genome and Microbiome Consortium (TIGMIC)"/>
            <person name="Jia N."/>
            <person name="Wang J."/>
            <person name="Shi W."/>
            <person name="Du L."/>
            <person name="Sun Y."/>
            <person name="Zhan W."/>
            <person name="Jiang J.F."/>
            <person name="Wang Q."/>
            <person name="Zhang B."/>
            <person name="Ji P."/>
            <person name="Bell-Sakyi L."/>
            <person name="Cui X.M."/>
            <person name="Yuan T.T."/>
            <person name="Jiang B.G."/>
            <person name="Yang W.F."/>
            <person name="Lam T.T."/>
            <person name="Chang Q.C."/>
            <person name="Ding S.J."/>
            <person name="Wang X.J."/>
            <person name="Zhu J.G."/>
            <person name="Ruan X.D."/>
            <person name="Zhao L."/>
            <person name="Wei J.T."/>
            <person name="Ye R.Z."/>
            <person name="Que T.C."/>
            <person name="Du C.H."/>
            <person name="Zhou Y.H."/>
            <person name="Cheng J.X."/>
            <person name="Dai P.F."/>
            <person name="Guo W.B."/>
            <person name="Han X.H."/>
            <person name="Huang E.J."/>
            <person name="Li L.F."/>
            <person name="Wei W."/>
            <person name="Gao Y.C."/>
            <person name="Liu J.Z."/>
            <person name="Shao H.Z."/>
            <person name="Wang X."/>
            <person name="Wang C.C."/>
            <person name="Yang T.C."/>
            <person name="Huo Q.B."/>
            <person name="Li W."/>
            <person name="Chen H.Y."/>
            <person name="Chen S.E."/>
            <person name="Zhou L.G."/>
            <person name="Ni X.B."/>
            <person name="Tian J.H."/>
            <person name="Sheng Y."/>
            <person name="Liu T."/>
            <person name="Pan Y.S."/>
            <person name="Xia L.Y."/>
            <person name="Li J."/>
            <person name="Zhao F."/>
            <person name="Cao W.C."/>
        </authorList>
    </citation>
    <scope>NUCLEOTIDE SEQUENCE [LARGE SCALE GENOMIC DNA]</scope>
    <source>
        <strain evidence="2">HaeL-2018</strain>
    </source>
</reference>
<sequence>MVQEINKNIANEFNPTAAEANRMDNTTSVEIAFNGPKVPNYVRYWGLLAECSLYRKQIDICYKSGCLCHRMDVCPNPTDQICRGCDKVRKGRFKIPYVVWKRQWERRNANDTSPEASKPPRKGGEAAVPKGRARERRRRVTWPEQLKRVPPGVALKVEKPGTDAGQERR</sequence>